<dbReference type="Pfam" id="PF03641">
    <property type="entry name" value="Lysine_decarbox"/>
    <property type="match status" value="1"/>
</dbReference>
<comment type="catalytic activity">
    <reaction evidence="1">
        <text>AMP + H2O = D-ribose 5-phosphate + adenine</text>
        <dbReference type="Rhea" id="RHEA:20129"/>
        <dbReference type="ChEBI" id="CHEBI:15377"/>
        <dbReference type="ChEBI" id="CHEBI:16708"/>
        <dbReference type="ChEBI" id="CHEBI:78346"/>
        <dbReference type="ChEBI" id="CHEBI:456215"/>
        <dbReference type="EC" id="3.2.2.4"/>
    </reaction>
</comment>
<dbReference type="AlphaFoldDB" id="M5U9D4"/>
<protein>
    <recommendedName>
        <fullName evidence="3">AMP nucleosidase</fullName>
        <ecNumber evidence="2">3.2.2.4</ecNumber>
    </recommendedName>
    <alternativeName>
        <fullName evidence="3">AMP nucleosidase</fullName>
    </alternativeName>
</protein>
<proteinExistence type="predicted"/>
<dbReference type="PANTHER" id="PTHR43393">
    <property type="entry name" value="CYTOKININ RIBOSIDE 5'-MONOPHOSPHATE PHOSPHORIBOHYDROLASE"/>
    <property type="match status" value="1"/>
</dbReference>
<accession>M5U9D4</accession>
<comment type="caution">
    <text evidence="4">The sequence shown here is derived from an EMBL/GenBank/DDBJ whole genome shotgun (WGS) entry which is preliminary data.</text>
</comment>
<dbReference type="SUPFAM" id="SSF102405">
    <property type="entry name" value="MCP/YpsA-like"/>
    <property type="match status" value="1"/>
</dbReference>
<dbReference type="Gene3D" id="3.40.50.450">
    <property type="match status" value="1"/>
</dbReference>
<dbReference type="GO" id="GO:0008714">
    <property type="term" value="F:AMP nucleosidase activity"/>
    <property type="evidence" value="ECO:0007669"/>
    <property type="project" value="UniProtKB-EC"/>
</dbReference>
<dbReference type="PATRIC" id="fig|1263870.3.peg.6335"/>
<name>M5U9D4_9BACT</name>
<evidence type="ECO:0000256" key="2">
    <source>
        <dbReference type="ARBA" id="ARBA00011985"/>
    </source>
</evidence>
<dbReference type="OrthoDB" id="9801098at2"/>
<dbReference type="InterPro" id="IPR031100">
    <property type="entry name" value="LOG_fam"/>
</dbReference>
<organism evidence="4 5">
    <name type="scientific">Rhodopirellula sallentina SM41</name>
    <dbReference type="NCBI Taxonomy" id="1263870"/>
    <lineage>
        <taxon>Bacteria</taxon>
        <taxon>Pseudomonadati</taxon>
        <taxon>Planctomycetota</taxon>
        <taxon>Planctomycetia</taxon>
        <taxon>Pirellulales</taxon>
        <taxon>Pirellulaceae</taxon>
        <taxon>Rhodopirellula</taxon>
    </lineage>
</organism>
<dbReference type="EC" id="3.2.2.4" evidence="2"/>
<dbReference type="PANTHER" id="PTHR43393:SF3">
    <property type="entry name" value="LYSINE DECARBOXYLASE-LIKE PROTEIN"/>
    <property type="match status" value="1"/>
</dbReference>
<sequence>MNATTPKTRSENVSLADEEEVKEVLSNAVLGLWDVVNSLTRLRPSKKERYRVTIFGSARVKPGTFGYEETKRCSSALAAMGCDIITGGGPGLMQAANEGASSAPELAKSIGIRIDLPFEQEINSFVNQTFEHLTFFTRLHQFVLTSDAFLVAPGGIGTVLETLMVWQLLQVHHLNNTPLILVGKMWPGLIDWANESMLSDEVPLASPEDMNIPRCVANADEAISIIREHRDDWLRQKNESTVE</sequence>
<keyword evidence="5" id="KW-1185">Reference proteome</keyword>
<evidence type="ECO:0000256" key="1">
    <source>
        <dbReference type="ARBA" id="ARBA00000274"/>
    </source>
</evidence>
<evidence type="ECO:0000256" key="3">
    <source>
        <dbReference type="ARBA" id="ARBA00031983"/>
    </source>
</evidence>
<evidence type="ECO:0000313" key="5">
    <source>
        <dbReference type="Proteomes" id="UP000011885"/>
    </source>
</evidence>
<dbReference type="Proteomes" id="UP000011885">
    <property type="component" value="Unassembled WGS sequence"/>
</dbReference>
<gene>
    <name evidence="4" type="ORF">RSSM_05979</name>
</gene>
<dbReference type="InterPro" id="IPR052341">
    <property type="entry name" value="LOG_family_nucleotidases"/>
</dbReference>
<reference evidence="4 5" key="1">
    <citation type="journal article" date="2013" name="Mar. Genomics">
        <title>Expression of sulfatases in Rhodopirellula baltica and the diversity of sulfatases in the genus Rhodopirellula.</title>
        <authorList>
            <person name="Wegner C.E."/>
            <person name="Richter-Heitmann T."/>
            <person name="Klindworth A."/>
            <person name="Klockow C."/>
            <person name="Richter M."/>
            <person name="Achstetter T."/>
            <person name="Glockner F.O."/>
            <person name="Harder J."/>
        </authorList>
    </citation>
    <scope>NUCLEOTIDE SEQUENCE [LARGE SCALE GENOMIC DNA]</scope>
    <source>
        <strain evidence="4 5">SM41</strain>
    </source>
</reference>
<dbReference type="RefSeq" id="WP_008687285.1">
    <property type="nucleotide sequence ID" value="NZ_ANOH01000416.1"/>
</dbReference>
<dbReference type="GO" id="GO:0005829">
    <property type="term" value="C:cytosol"/>
    <property type="evidence" value="ECO:0007669"/>
    <property type="project" value="TreeGrafter"/>
</dbReference>
<evidence type="ECO:0000313" key="4">
    <source>
        <dbReference type="EMBL" id="EMI52593.1"/>
    </source>
</evidence>
<dbReference type="EMBL" id="ANOH01000416">
    <property type="protein sequence ID" value="EMI52593.1"/>
    <property type="molecule type" value="Genomic_DNA"/>
</dbReference>